<accession>T1CTG7</accession>
<dbReference type="EMBL" id="BASD01000040">
    <property type="protein sequence ID" value="GAD20209.1"/>
    <property type="molecule type" value="Genomic_DNA"/>
</dbReference>
<dbReference type="AlphaFoldDB" id="T1CTG7"/>
<keyword evidence="1" id="KW-1133">Transmembrane helix</keyword>
<dbReference type="EMBL" id="BASD01000011">
    <property type="protein sequence ID" value="GAD18970.1"/>
    <property type="molecule type" value="Genomic_DNA"/>
</dbReference>
<evidence type="ECO:0000313" key="2">
    <source>
        <dbReference type="EMBL" id="GAD18970.1"/>
    </source>
</evidence>
<dbReference type="Proteomes" id="UP000018143">
    <property type="component" value="Unassembled WGS sequence"/>
</dbReference>
<dbReference type="STRING" id="1325130.HFN_0101"/>
<evidence type="ECO:0000313" key="3">
    <source>
        <dbReference type="EMBL" id="GAD20209.1"/>
    </source>
</evidence>
<evidence type="ECO:0000313" key="4">
    <source>
        <dbReference type="EMBL" id="GAD20227.1"/>
    </source>
</evidence>
<proteinExistence type="predicted"/>
<feature type="transmembrane region" description="Helical" evidence="1">
    <location>
        <begin position="12"/>
        <end position="37"/>
    </location>
</feature>
<dbReference type="GeneID" id="77383553"/>
<reference evidence="3 5" key="1">
    <citation type="journal article" date="2013" name="Genome Announc.">
        <title>Draft Genome Sequence of Helicobacter fennelliae Strain MRY12-0050, Isolated from a Bacteremia Patient.</title>
        <authorList>
            <person name="Rimbara E."/>
            <person name="Matsui M."/>
            <person name="Mori S."/>
            <person name="Suzuki S."/>
            <person name="Suzuki M."/>
            <person name="Kim H."/>
            <person name="Sekizuka T."/>
            <person name="Kuroda M."/>
            <person name="Shibayama K."/>
        </authorList>
    </citation>
    <scope>NUCLEOTIDE SEQUENCE [LARGE SCALE GENOMIC DNA]</scope>
    <source>
        <strain evidence="3 5">MRY12-0050</strain>
    </source>
</reference>
<name>T1CTG7_9HELI</name>
<comment type="caution">
    <text evidence="3">The sequence shown here is derived from an EMBL/GenBank/DDBJ whole genome shotgun (WGS) entry which is preliminary data.</text>
</comment>
<gene>
    <name evidence="2" type="ORF">HFN_0101</name>
    <name evidence="3" type="ORF">HFN_1587</name>
    <name evidence="4" type="ORF">HFN_1605</name>
</gene>
<protein>
    <submittedName>
        <fullName evidence="3">Uncharacterized protein</fullName>
    </submittedName>
</protein>
<keyword evidence="1" id="KW-0472">Membrane</keyword>
<dbReference type="EMBL" id="BASD01000044">
    <property type="protein sequence ID" value="GAD20227.1"/>
    <property type="molecule type" value="Genomic_DNA"/>
</dbReference>
<dbReference type="RefSeq" id="WP_023948015.1">
    <property type="nucleotide sequence ID" value="NZ_BASD01000011.1"/>
</dbReference>
<keyword evidence="1" id="KW-0812">Transmembrane</keyword>
<keyword evidence="5" id="KW-1185">Reference proteome</keyword>
<organism evidence="3 5">
    <name type="scientific">Helicobacter fennelliae MRY12-0050</name>
    <dbReference type="NCBI Taxonomy" id="1325130"/>
    <lineage>
        <taxon>Bacteria</taxon>
        <taxon>Pseudomonadati</taxon>
        <taxon>Campylobacterota</taxon>
        <taxon>Epsilonproteobacteria</taxon>
        <taxon>Campylobacterales</taxon>
        <taxon>Helicobacteraceae</taxon>
        <taxon>Helicobacter</taxon>
    </lineage>
</organism>
<sequence>MNKKVRVEKTIDLYKIPLSAPIVALAAFAGLMVWFVVKTAA</sequence>
<evidence type="ECO:0000313" key="5">
    <source>
        <dbReference type="Proteomes" id="UP000018143"/>
    </source>
</evidence>
<evidence type="ECO:0000256" key="1">
    <source>
        <dbReference type="SAM" id="Phobius"/>
    </source>
</evidence>